<dbReference type="AlphaFoldDB" id="A0A6M0K4K5"/>
<sequence>MSEDQIDVGAAFPGDGDGFPVLTAGAAALLPVTFQDQTLFILEHQGEPFTPMRPVVEGMGLDWASQFAKLTANQARWGVVHVRTPSKGGSQKSLCLPVRKLPAFFATIHASRVAPELRERIRRYQLECDDVLWEYWRERVVAPSGARLATDQAADPITSAVRAAIERRAHALSLGQYDRLRDTLTAVVPYQVQEGPLDVDLVDLVEQAAGDDSALVVVPRETLWRLTTGIACLELIQRRLMTDLQALEAATGCPWYGRDAEPGHTP</sequence>
<gene>
    <name evidence="2" type="ORF">G3446_23075</name>
</gene>
<name>A0A6M0K4K5_9GAMM</name>
<dbReference type="RefSeq" id="WP_164455725.1">
    <property type="nucleotide sequence ID" value="NZ_JAAIJQ010000106.1"/>
</dbReference>
<dbReference type="Proteomes" id="UP000483379">
    <property type="component" value="Unassembled WGS sequence"/>
</dbReference>
<dbReference type="InterPro" id="IPR018875">
    <property type="entry name" value="Antirepressor_Ant_N"/>
</dbReference>
<dbReference type="PRINTS" id="PR01994">
    <property type="entry name" value="ANTIREPRESSR"/>
</dbReference>
<accession>A0A6M0K4K5</accession>
<evidence type="ECO:0000313" key="3">
    <source>
        <dbReference type="Proteomes" id="UP000483379"/>
    </source>
</evidence>
<protein>
    <recommendedName>
        <fullName evidence="1">Antirepressor protein ant N-terminal domain-containing protein</fullName>
    </recommendedName>
</protein>
<evidence type="ECO:0000259" key="1">
    <source>
        <dbReference type="Pfam" id="PF10547"/>
    </source>
</evidence>
<keyword evidence="3" id="KW-1185">Reference proteome</keyword>
<comment type="caution">
    <text evidence="2">The sequence shown here is derived from an EMBL/GenBank/DDBJ whole genome shotgun (WGS) entry which is preliminary data.</text>
</comment>
<evidence type="ECO:0000313" key="2">
    <source>
        <dbReference type="EMBL" id="NEV64716.1"/>
    </source>
</evidence>
<proteinExistence type="predicted"/>
<dbReference type="EMBL" id="JAAIJQ010000106">
    <property type="protein sequence ID" value="NEV64716.1"/>
    <property type="molecule type" value="Genomic_DNA"/>
</dbReference>
<reference evidence="2 3" key="1">
    <citation type="submission" date="2020-02" db="EMBL/GenBank/DDBJ databases">
        <title>Genome sequences of Thiorhodococcus mannitoliphagus and Thiorhodococcus minor, purple sulfur photosynthetic bacteria in the gammaproteobacterial family, Chromatiaceae.</title>
        <authorList>
            <person name="Aviles F.A."/>
            <person name="Meyer T.E."/>
            <person name="Kyndt J.A."/>
        </authorList>
    </citation>
    <scope>NUCLEOTIDE SEQUENCE [LARGE SCALE GENOMIC DNA]</scope>
    <source>
        <strain evidence="2 3">DSM 11518</strain>
    </source>
</reference>
<dbReference type="Pfam" id="PF10547">
    <property type="entry name" value="P22_AR_N"/>
    <property type="match status" value="1"/>
</dbReference>
<organism evidence="2 3">
    <name type="scientific">Thiorhodococcus minor</name>
    <dbReference type="NCBI Taxonomy" id="57489"/>
    <lineage>
        <taxon>Bacteria</taxon>
        <taxon>Pseudomonadati</taxon>
        <taxon>Pseudomonadota</taxon>
        <taxon>Gammaproteobacteria</taxon>
        <taxon>Chromatiales</taxon>
        <taxon>Chromatiaceae</taxon>
        <taxon>Thiorhodococcus</taxon>
    </lineage>
</organism>
<feature type="domain" description="Antirepressor protein ant N-terminal" evidence="1">
    <location>
        <begin position="32"/>
        <end position="139"/>
    </location>
</feature>